<evidence type="ECO:0000313" key="1">
    <source>
        <dbReference type="EMBL" id="KVT61877.1"/>
    </source>
</evidence>
<comment type="caution">
    <text evidence="1">The sequence shown here is derived from an EMBL/GenBank/DDBJ whole genome shotgun (WGS) entry which is preliminary data.</text>
</comment>
<dbReference type="EMBL" id="LPDO01000012">
    <property type="protein sequence ID" value="KVT61877.1"/>
    <property type="molecule type" value="Genomic_DNA"/>
</dbReference>
<accession>A0AAW3NK28</accession>
<organism evidence="1 2">
    <name type="scientific">Burkholderia ubonensis</name>
    <dbReference type="NCBI Taxonomy" id="101571"/>
    <lineage>
        <taxon>Bacteria</taxon>
        <taxon>Pseudomonadati</taxon>
        <taxon>Pseudomonadota</taxon>
        <taxon>Betaproteobacteria</taxon>
        <taxon>Burkholderiales</taxon>
        <taxon>Burkholderiaceae</taxon>
        <taxon>Burkholderia</taxon>
        <taxon>Burkholderia cepacia complex</taxon>
    </lineage>
</organism>
<gene>
    <name evidence="1" type="ORF">WK53_02955</name>
</gene>
<protein>
    <submittedName>
        <fullName evidence="1">Uncharacterized protein</fullName>
    </submittedName>
</protein>
<proteinExistence type="predicted"/>
<evidence type="ECO:0000313" key="2">
    <source>
        <dbReference type="Proteomes" id="UP000056732"/>
    </source>
</evidence>
<sequence length="77" mass="8410">MTLNRASLDGYESSSHQELALRVLRFSFMGLQLPQAFSSDRSKADMPLAALRVGSIMYGFSMKARAATLSTTTFSNA</sequence>
<dbReference type="AlphaFoldDB" id="A0AAW3NK28"/>
<dbReference type="Proteomes" id="UP000056732">
    <property type="component" value="Unassembled WGS sequence"/>
</dbReference>
<reference evidence="1 2" key="1">
    <citation type="submission" date="2015-11" db="EMBL/GenBank/DDBJ databases">
        <title>Expanding the genomic diversity of Burkholderia species for the development of highly accurate diagnostics.</title>
        <authorList>
            <person name="Sahl J."/>
            <person name="Keim P."/>
            <person name="Wagner D."/>
        </authorList>
    </citation>
    <scope>NUCLEOTIDE SEQUENCE [LARGE SCALE GENOMIC DNA]</scope>
    <source>
        <strain evidence="1 2">MSMB1137WGS</strain>
    </source>
</reference>
<name>A0AAW3NK28_9BURK</name>